<organism evidence="2">
    <name type="scientific">Arion vulgaris</name>
    <dbReference type="NCBI Taxonomy" id="1028688"/>
    <lineage>
        <taxon>Eukaryota</taxon>
        <taxon>Metazoa</taxon>
        <taxon>Spiralia</taxon>
        <taxon>Lophotrochozoa</taxon>
        <taxon>Mollusca</taxon>
        <taxon>Gastropoda</taxon>
        <taxon>Heterobranchia</taxon>
        <taxon>Euthyneura</taxon>
        <taxon>Panpulmonata</taxon>
        <taxon>Eupulmonata</taxon>
        <taxon>Stylommatophora</taxon>
        <taxon>Helicina</taxon>
        <taxon>Arionoidea</taxon>
        <taxon>Arionidae</taxon>
        <taxon>Arion</taxon>
    </lineage>
</organism>
<protein>
    <submittedName>
        <fullName evidence="2">Uncharacterized protein</fullName>
    </submittedName>
</protein>
<feature type="non-terminal residue" evidence="2">
    <location>
        <position position="1"/>
    </location>
</feature>
<reference evidence="2" key="1">
    <citation type="submission" date="2014-12" db="EMBL/GenBank/DDBJ databases">
        <title>Insight into the proteome of Arion vulgaris.</title>
        <authorList>
            <person name="Aradska J."/>
            <person name="Bulat T."/>
            <person name="Smidak R."/>
            <person name="Sarate P."/>
            <person name="Gangsoo J."/>
            <person name="Sialana F."/>
            <person name="Bilban M."/>
            <person name="Lubec G."/>
        </authorList>
    </citation>
    <scope>NUCLEOTIDE SEQUENCE</scope>
    <source>
        <tissue evidence="2">Skin</tissue>
    </source>
</reference>
<evidence type="ECO:0000313" key="2">
    <source>
        <dbReference type="EMBL" id="CEK63932.1"/>
    </source>
</evidence>
<dbReference type="AlphaFoldDB" id="A0A0B6Z6F3"/>
<feature type="compositionally biased region" description="Low complexity" evidence="1">
    <location>
        <begin position="11"/>
        <end position="24"/>
    </location>
</feature>
<name>A0A0B6Z6F3_9EUPU</name>
<feature type="region of interest" description="Disordered" evidence="1">
    <location>
        <begin position="8"/>
        <end position="28"/>
    </location>
</feature>
<proteinExistence type="predicted"/>
<feature type="non-terminal residue" evidence="2">
    <location>
        <position position="110"/>
    </location>
</feature>
<gene>
    <name evidence="2" type="primary">ORF50035</name>
</gene>
<sequence length="110" mass="12327">FIAEKQCTAMKSTQTHSSSTKTSQNPKISHNMMSNLKVSFVISSEQSVKIGQYPHIREIERGTNTHLTITLIPLVTINVVSTTVVSKINISSFVLMFPIYHNFSLDFLLV</sequence>
<dbReference type="EMBL" id="HACG01017067">
    <property type="protein sequence ID" value="CEK63932.1"/>
    <property type="molecule type" value="Transcribed_RNA"/>
</dbReference>
<accession>A0A0B6Z6F3</accession>
<evidence type="ECO:0000256" key="1">
    <source>
        <dbReference type="SAM" id="MobiDB-lite"/>
    </source>
</evidence>